<feature type="domain" description="HTH marR-type" evidence="1">
    <location>
        <begin position="25"/>
        <end position="70"/>
    </location>
</feature>
<keyword evidence="2" id="KW-0238">DNA-binding</keyword>
<dbReference type="InterPro" id="IPR036390">
    <property type="entry name" value="WH_DNA-bd_sf"/>
</dbReference>
<dbReference type="GO" id="GO:0003700">
    <property type="term" value="F:DNA-binding transcription factor activity"/>
    <property type="evidence" value="ECO:0007669"/>
    <property type="project" value="InterPro"/>
</dbReference>
<keyword evidence="3" id="KW-1185">Reference proteome</keyword>
<name>A0A853B8M6_9PSEU</name>
<dbReference type="SUPFAM" id="SSF46785">
    <property type="entry name" value="Winged helix' DNA-binding domain"/>
    <property type="match status" value="1"/>
</dbReference>
<evidence type="ECO:0000313" key="2">
    <source>
        <dbReference type="EMBL" id="NYI91145.1"/>
    </source>
</evidence>
<dbReference type="AlphaFoldDB" id="A0A853B8M6"/>
<dbReference type="GO" id="GO:0003677">
    <property type="term" value="F:DNA binding"/>
    <property type="evidence" value="ECO:0007669"/>
    <property type="project" value="UniProtKB-KW"/>
</dbReference>
<comment type="caution">
    <text evidence="2">The sequence shown here is derived from an EMBL/GenBank/DDBJ whole genome shotgun (WGS) entry which is preliminary data.</text>
</comment>
<accession>A0A853B8M6</accession>
<dbReference type="Pfam" id="PF01047">
    <property type="entry name" value="MarR"/>
    <property type="match status" value="1"/>
</dbReference>
<protein>
    <submittedName>
        <fullName evidence="2">DNA-binding MarR family transcriptional regulator</fullName>
    </submittedName>
</protein>
<dbReference type="Gene3D" id="1.10.10.10">
    <property type="entry name" value="Winged helix-like DNA-binding domain superfamily/Winged helix DNA-binding domain"/>
    <property type="match status" value="1"/>
</dbReference>
<reference evidence="2 3" key="1">
    <citation type="submission" date="2020-07" db="EMBL/GenBank/DDBJ databases">
        <title>Sequencing the genomes of 1000 actinobacteria strains.</title>
        <authorList>
            <person name="Klenk H.-P."/>
        </authorList>
    </citation>
    <scope>NUCLEOTIDE SEQUENCE [LARGE SCALE GENOMIC DNA]</scope>
    <source>
        <strain evidence="2 3">DSM 104006</strain>
    </source>
</reference>
<organism evidence="2 3">
    <name type="scientific">Amycolatopsis endophytica</name>
    <dbReference type="NCBI Taxonomy" id="860233"/>
    <lineage>
        <taxon>Bacteria</taxon>
        <taxon>Bacillati</taxon>
        <taxon>Actinomycetota</taxon>
        <taxon>Actinomycetes</taxon>
        <taxon>Pseudonocardiales</taxon>
        <taxon>Pseudonocardiaceae</taxon>
        <taxon>Amycolatopsis</taxon>
    </lineage>
</organism>
<dbReference type="EMBL" id="JACCFK010000001">
    <property type="protein sequence ID" value="NYI91145.1"/>
    <property type="molecule type" value="Genomic_DNA"/>
</dbReference>
<proteinExistence type="predicted"/>
<dbReference type="RefSeq" id="WP_179775072.1">
    <property type="nucleotide sequence ID" value="NZ_JACCFK010000001.1"/>
</dbReference>
<evidence type="ECO:0000259" key="1">
    <source>
        <dbReference type="Pfam" id="PF01047"/>
    </source>
</evidence>
<sequence>MSSEEPTASLSGFSLASRHLSLPSCLLSDGPMTVNELAARLEVAPTTVSLMVGGLSRRGILDRGEDENDRGRTIVSIAGTYRADVESRLTAGARARRTALDPLTADQRRMFIDTLLTYEREVERERG</sequence>
<evidence type="ECO:0000313" key="3">
    <source>
        <dbReference type="Proteomes" id="UP000549616"/>
    </source>
</evidence>
<dbReference type="InterPro" id="IPR000835">
    <property type="entry name" value="HTH_MarR-typ"/>
</dbReference>
<dbReference type="InterPro" id="IPR036388">
    <property type="entry name" value="WH-like_DNA-bd_sf"/>
</dbReference>
<gene>
    <name evidence="2" type="ORF">HNR02_004468</name>
</gene>
<dbReference type="Proteomes" id="UP000549616">
    <property type="component" value="Unassembled WGS sequence"/>
</dbReference>